<comment type="caution">
    <text evidence="5">The sequence shown here is derived from an EMBL/GenBank/DDBJ whole genome shotgun (WGS) entry which is preliminary data.</text>
</comment>
<proteinExistence type="predicted"/>
<feature type="domain" description="TRNA-binding" evidence="4">
    <location>
        <begin position="90"/>
        <end position="201"/>
    </location>
</feature>
<dbReference type="Proteomes" id="UP001597192">
    <property type="component" value="Unassembled WGS sequence"/>
</dbReference>
<keyword evidence="2 3" id="KW-0694">RNA-binding</keyword>
<dbReference type="EMBL" id="JBHTOG010000020">
    <property type="protein sequence ID" value="MFD1431958.1"/>
    <property type="molecule type" value="Genomic_DNA"/>
</dbReference>
<dbReference type="InterPro" id="IPR037154">
    <property type="entry name" value="YtpR-like_sf"/>
</dbReference>
<dbReference type="Gene3D" id="3.30.1940.10">
    <property type="entry name" value="YtpR-like"/>
    <property type="match status" value="1"/>
</dbReference>
<organism evidence="5 6">
    <name type="scientific">Lacticaseibacillus yichunensis</name>
    <dbReference type="NCBI Taxonomy" id="2486015"/>
    <lineage>
        <taxon>Bacteria</taxon>
        <taxon>Bacillati</taxon>
        <taxon>Bacillota</taxon>
        <taxon>Bacilli</taxon>
        <taxon>Lactobacillales</taxon>
        <taxon>Lactobacillaceae</taxon>
        <taxon>Lacticaseibacillus</taxon>
    </lineage>
</organism>
<dbReference type="RefSeq" id="WP_125696094.1">
    <property type="nucleotide sequence ID" value="NZ_JBHTOG010000020.1"/>
</dbReference>
<dbReference type="Pfam" id="PF01588">
    <property type="entry name" value="tRNA_bind"/>
    <property type="match status" value="1"/>
</dbReference>
<dbReference type="SUPFAM" id="SSF50249">
    <property type="entry name" value="Nucleic acid-binding proteins"/>
    <property type="match status" value="1"/>
</dbReference>
<dbReference type="PROSITE" id="PS50886">
    <property type="entry name" value="TRBD"/>
    <property type="match status" value="1"/>
</dbReference>
<dbReference type="InterPro" id="IPR012340">
    <property type="entry name" value="NA-bd_OB-fold"/>
</dbReference>
<dbReference type="Pfam" id="PF14794">
    <property type="entry name" value="DUF4479"/>
    <property type="match status" value="1"/>
</dbReference>
<keyword evidence="6" id="KW-1185">Reference proteome</keyword>
<dbReference type="NCBIfam" id="NF045760">
    <property type="entry name" value="YtpR"/>
    <property type="match status" value="1"/>
</dbReference>
<evidence type="ECO:0000256" key="1">
    <source>
        <dbReference type="ARBA" id="ARBA00022555"/>
    </source>
</evidence>
<accession>A0ABW4CPX9</accession>
<gene>
    <name evidence="5" type="primary">ytpR</name>
    <name evidence="5" type="ORF">ACFQ47_04595</name>
</gene>
<evidence type="ECO:0000313" key="5">
    <source>
        <dbReference type="EMBL" id="MFD1431958.1"/>
    </source>
</evidence>
<dbReference type="Gene3D" id="2.40.50.140">
    <property type="entry name" value="Nucleic acid-binding proteins"/>
    <property type="match status" value="1"/>
</dbReference>
<dbReference type="CDD" id="cd02796">
    <property type="entry name" value="tRNA_bind_bactPheRS"/>
    <property type="match status" value="1"/>
</dbReference>
<evidence type="ECO:0000256" key="2">
    <source>
        <dbReference type="ARBA" id="ARBA00022884"/>
    </source>
</evidence>
<dbReference type="InterPro" id="IPR002547">
    <property type="entry name" value="tRNA-bd_dom"/>
</dbReference>
<dbReference type="InterPro" id="IPR027855">
    <property type="entry name" value="DUF4479"/>
</dbReference>
<sequence length="213" mass="21948">MLITSMNKEAWGDTLIVVLAPDSAVETTTQKGDIVGIFDDAGAALGFNFFNVSQWLPTLTGDGQLALSEADVTTLNQALEAAGFDGVLPLNEAPTLVIGKIVAIEAHPDSDHLHITQVDLGNGNVRQIVCGAPNVALNETVVAALPGTMMPDGKIIWPGKLRGVDSYGMLCAARELAVPGAPAARGILLMPASIPAGTPYDPEVAAEVVAAAN</sequence>
<dbReference type="InterPro" id="IPR033714">
    <property type="entry name" value="tRNA_bind_bactPheRS"/>
</dbReference>
<evidence type="ECO:0000259" key="4">
    <source>
        <dbReference type="PROSITE" id="PS50886"/>
    </source>
</evidence>
<reference evidence="6" key="1">
    <citation type="journal article" date="2019" name="Int. J. Syst. Evol. Microbiol.">
        <title>The Global Catalogue of Microorganisms (GCM) 10K type strain sequencing project: providing services to taxonomists for standard genome sequencing and annotation.</title>
        <authorList>
            <consortium name="The Broad Institute Genomics Platform"/>
            <consortium name="The Broad Institute Genome Sequencing Center for Infectious Disease"/>
            <person name="Wu L."/>
            <person name="Ma J."/>
        </authorList>
    </citation>
    <scope>NUCLEOTIDE SEQUENCE [LARGE SCALE GENOMIC DNA]</scope>
    <source>
        <strain evidence="6">CCM 8947</strain>
    </source>
</reference>
<evidence type="ECO:0000256" key="3">
    <source>
        <dbReference type="PROSITE-ProRule" id="PRU00209"/>
    </source>
</evidence>
<evidence type="ECO:0000313" key="6">
    <source>
        <dbReference type="Proteomes" id="UP001597192"/>
    </source>
</evidence>
<keyword evidence="1 3" id="KW-0820">tRNA-binding</keyword>
<protein>
    <submittedName>
        <fullName evidence="5">YtpR family tRNA-binding protein</fullName>
    </submittedName>
</protein>
<name>A0ABW4CPX9_9LACO</name>